<reference evidence="1 2" key="1">
    <citation type="journal article" date="2018" name="Front. Plant Sci.">
        <title>Red Clover (Trifolium pratense) and Zigzag Clover (T. medium) - A Picture of Genomic Similarities and Differences.</title>
        <authorList>
            <person name="Dluhosova J."/>
            <person name="Istvanek J."/>
            <person name="Nedelnik J."/>
            <person name="Repkova J."/>
        </authorList>
    </citation>
    <scope>NUCLEOTIDE SEQUENCE [LARGE SCALE GENOMIC DNA]</scope>
    <source>
        <strain evidence="2">cv. 10/8</strain>
        <tissue evidence="1">Leaf</tissue>
    </source>
</reference>
<dbReference type="Proteomes" id="UP000265520">
    <property type="component" value="Unassembled WGS sequence"/>
</dbReference>
<keyword evidence="2" id="KW-1185">Reference proteome</keyword>
<protein>
    <submittedName>
        <fullName evidence="1">Uncharacterized protein</fullName>
    </submittedName>
</protein>
<accession>A0A392PGL7</accession>
<feature type="non-terminal residue" evidence="1">
    <location>
        <position position="1"/>
    </location>
</feature>
<dbReference type="EMBL" id="LXQA010076999">
    <property type="protein sequence ID" value="MCI10620.1"/>
    <property type="molecule type" value="Genomic_DNA"/>
</dbReference>
<organism evidence="1 2">
    <name type="scientific">Trifolium medium</name>
    <dbReference type="NCBI Taxonomy" id="97028"/>
    <lineage>
        <taxon>Eukaryota</taxon>
        <taxon>Viridiplantae</taxon>
        <taxon>Streptophyta</taxon>
        <taxon>Embryophyta</taxon>
        <taxon>Tracheophyta</taxon>
        <taxon>Spermatophyta</taxon>
        <taxon>Magnoliopsida</taxon>
        <taxon>eudicotyledons</taxon>
        <taxon>Gunneridae</taxon>
        <taxon>Pentapetalae</taxon>
        <taxon>rosids</taxon>
        <taxon>fabids</taxon>
        <taxon>Fabales</taxon>
        <taxon>Fabaceae</taxon>
        <taxon>Papilionoideae</taxon>
        <taxon>50 kb inversion clade</taxon>
        <taxon>NPAAA clade</taxon>
        <taxon>Hologalegina</taxon>
        <taxon>IRL clade</taxon>
        <taxon>Trifolieae</taxon>
        <taxon>Trifolium</taxon>
    </lineage>
</organism>
<evidence type="ECO:0000313" key="2">
    <source>
        <dbReference type="Proteomes" id="UP000265520"/>
    </source>
</evidence>
<name>A0A392PGL7_9FABA</name>
<sequence>PASGPTRTRSSCNNVFSKVDLPTLGRPTIANCNGSLLSSTSAELVSSPQLFS</sequence>
<proteinExistence type="predicted"/>
<comment type="caution">
    <text evidence="1">The sequence shown here is derived from an EMBL/GenBank/DDBJ whole genome shotgun (WGS) entry which is preliminary data.</text>
</comment>
<evidence type="ECO:0000313" key="1">
    <source>
        <dbReference type="EMBL" id="MCI10620.1"/>
    </source>
</evidence>
<dbReference type="AlphaFoldDB" id="A0A392PGL7"/>